<evidence type="ECO:0000259" key="1">
    <source>
        <dbReference type="Pfam" id="PF22936"/>
    </source>
</evidence>
<proteinExistence type="predicted"/>
<gene>
    <name evidence="2" type="ORF">ARMGADRAFT_882829</name>
</gene>
<protein>
    <recommendedName>
        <fullName evidence="1">Retrovirus-related Pol polyprotein from transposon TNT 1-94-like beta-barrel domain-containing protein</fullName>
    </recommendedName>
</protein>
<feature type="non-terminal residue" evidence="2">
    <location>
        <position position="1"/>
    </location>
</feature>
<dbReference type="AlphaFoldDB" id="A0A2H3ECK2"/>
<accession>A0A2H3ECK2</accession>
<dbReference type="Proteomes" id="UP000217790">
    <property type="component" value="Unassembled WGS sequence"/>
</dbReference>
<reference evidence="3" key="1">
    <citation type="journal article" date="2017" name="Nat. Ecol. Evol.">
        <title>Genome expansion and lineage-specific genetic innovations in the forest pathogenic fungi Armillaria.</title>
        <authorList>
            <person name="Sipos G."/>
            <person name="Prasanna A.N."/>
            <person name="Walter M.C."/>
            <person name="O'Connor E."/>
            <person name="Balint B."/>
            <person name="Krizsan K."/>
            <person name="Kiss B."/>
            <person name="Hess J."/>
            <person name="Varga T."/>
            <person name="Slot J."/>
            <person name="Riley R."/>
            <person name="Boka B."/>
            <person name="Rigling D."/>
            <person name="Barry K."/>
            <person name="Lee J."/>
            <person name="Mihaltcheva S."/>
            <person name="LaButti K."/>
            <person name="Lipzen A."/>
            <person name="Waldron R."/>
            <person name="Moloney N.M."/>
            <person name="Sperisen C."/>
            <person name="Kredics L."/>
            <person name="Vagvoelgyi C."/>
            <person name="Patrignani A."/>
            <person name="Fitzpatrick D."/>
            <person name="Nagy I."/>
            <person name="Doyle S."/>
            <person name="Anderson J.B."/>
            <person name="Grigoriev I.V."/>
            <person name="Gueldener U."/>
            <person name="Muensterkoetter M."/>
            <person name="Nagy L.G."/>
        </authorList>
    </citation>
    <scope>NUCLEOTIDE SEQUENCE [LARGE SCALE GENOMIC DNA]</scope>
    <source>
        <strain evidence="3">Ar21-2</strain>
    </source>
</reference>
<dbReference type="OMA" id="CTCHISP"/>
<dbReference type="OrthoDB" id="3251181at2759"/>
<feature type="domain" description="Retrovirus-related Pol polyprotein from transposon TNT 1-94-like beta-barrel" evidence="1">
    <location>
        <begin position="3"/>
        <end position="52"/>
    </location>
</feature>
<keyword evidence="3" id="KW-1185">Reference proteome</keyword>
<organism evidence="2 3">
    <name type="scientific">Armillaria gallica</name>
    <name type="common">Bulbous honey fungus</name>
    <name type="synonym">Armillaria bulbosa</name>
    <dbReference type="NCBI Taxonomy" id="47427"/>
    <lineage>
        <taxon>Eukaryota</taxon>
        <taxon>Fungi</taxon>
        <taxon>Dikarya</taxon>
        <taxon>Basidiomycota</taxon>
        <taxon>Agaricomycotina</taxon>
        <taxon>Agaricomycetes</taxon>
        <taxon>Agaricomycetidae</taxon>
        <taxon>Agaricales</taxon>
        <taxon>Marasmiineae</taxon>
        <taxon>Physalacriaceae</taxon>
        <taxon>Armillaria</taxon>
    </lineage>
</organism>
<name>A0A2H3ECK2_ARMGA</name>
<dbReference type="Pfam" id="PF22936">
    <property type="entry name" value="Pol_BBD"/>
    <property type="match status" value="1"/>
</dbReference>
<dbReference type="InterPro" id="IPR054722">
    <property type="entry name" value="PolX-like_BBD"/>
</dbReference>
<dbReference type="STRING" id="47427.A0A2H3ECK2"/>
<feature type="non-terminal residue" evidence="2">
    <location>
        <position position="52"/>
    </location>
</feature>
<dbReference type="EMBL" id="KZ293644">
    <property type="protein sequence ID" value="PBL04011.1"/>
    <property type="molecule type" value="Genomic_DNA"/>
</dbReference>
<evidence type="ECO:0000313" key="3">
    <source>
        <dbReference type="Proteomes" id="UP000217790"/>
    </source>
</evidence>
<sequence>ELYDSGCTCHISPYREDFNLFQSVPPKAFRAANTQKFSAAGKGEMSIDVPNG</sequence>
<dbReference type="InParanoid" id="A0A2H3ECK2"/>
<evidence type="ECO:0000313" key="2">
    <source>
        <dbReference type="EMBL" id="PBL04011.1"/>
    </source>
</evidence>